<keyword evidence="1" id="KW-0812">Transmembrane</keyword>
<keyword evidence="1" id="KW-1133">Transmembrane helix</keyword>
<organism evidence="4">
    <name type="scientific">Gongylonema pulchrum</name>
    <dbReference type="NCBI Taxonomy" id="637853"/>
    <lineage>
        <taxon>Eukaryota</taxon>
        <taxon>Metazoa</taxon>
        <taxon>Ecdysozoa</taxon>
        <taxon>Nematoda</taxon>
        <taxon>Chromadorea</taxon>
        <taxon>Rhabditida</taxon>
        <taxon>Spirurina</taxon>
        <taxon>Spiruromorpha</taxon>
        <taxon>Spiruroidea</taxon>
        <taxon>Gongylonematidae</taxon>
        <taxon>Gongylonema</taxon>
    </lineage>
</organism>
<dbReference type="OrthoDB" id="342281at2759"/>
<keyword evidence="3" id="KW-1185">Reference proteome</keyword>
<evidence type="ECO:0000313" key="3">
    <source>
        <dbReference type="Proteomes" id="UP000271098"/>
    </source>
</evidence>
<evidence type="ECO:0000256" key="1">
    <source>
        <dbReference type="SAM" id="Phobius"/>
    </source>
</evidence>
<evidence type="ECO:0000313" key="4">
    <source>
        <dbReference type="WBParaSite" id="GPUH_0001650101-mRNA-1"/>
    </source>
</evidence>
<name>A0A183E688_9BILA</name>
<dbReference type="WBParaSite" id="GPUH_0001650101-mRNA-1">
    <property type="protein sequence ID" value="GPUH_0001650101-mRNA-1"/>
    <property type="gene ID" value="GPUH_0001650101"/>
</dbReference>
<evidence type="ECO:0000313" key="2">
    <source>
        <dbReference type="EMBL" id="VDN27972.1"/>
    </source>
</evidence>
<reference evidence="4" key="1">
    <citation type="submission" date="2016-06" db="UniProtKB">
        <authorList>
            <consortium name="WormBaseParasite"/>
        </authorList>
    </citation>
    <scope>IDENTIFICATION</scope>
</reference>
<feature type="transmembrane region" description="Helical" evidence="1">
    <location>
        <begin position="206"/>
        <end position="229"/>
    </location>
</feature>
<dbReference type="Proteomes" id="UP000271098">
    <property type="component" value="Unassembled WGS sequence"/>
</dbReference>
<dbReference type="AlphaFoldDB" id="A0A183E688"/>
<gene>
    <name evidence="2" type="ORF">GPUH_LOCUS16479</name>
</gene>
<accession>A0A183E688</accession>
<keyword evidence="1" id="KW-0472">Membrane</keyword>
<sequence>MLAFLDAPQQRRVRSGEDYPWHGAAGGKQFMKQEREFRPSPSPGRVATWHAQTQPSMISKLGHFAVNVITLGYYCPSENYGKHGVKRRWEYEDDEHAGEEDRVWQGRSPFNPHHPTYDLRSRTIYKNQPPEQSVPYSDRIVSWLADIATSCVVNFFPLIAKLLFLPINLIGYTAARALGLHSSQRSLQQHTAAGVSARRDYLPGGAIFRFLIDMLVAFVSGFISFFSFLHSVPFQIAEAIRERLAYALANM</sequence>
<proteinExistence type="predicted"/>
<dbReference type="EMBL" id="UYRT01083814">
    <property type="protein sequence ID" value="VDN27972.1"/>
    <property type="molecule type" value="Genomic_DNA"/>
</dbReference>
<protein>
    <submittedName>
        <fullName evidence="4">RDD domain-containing protein</fullName>
    </submittedName>
</protein>
<reference evidence="2 3" key="2">
    <citation type="submission" date="2018-11" db="EMBL/GenBank/DDBJ databases">
        <authorList>
            <consortium name="Pathogen Informatics"/>
        </authorList>
    </citation>
    <scope>NUCLEOTIDE SEQUENCE [LARGE SCALE GENOMIC DNA]</scope>
</reference>